<dbReference type="AlphaFoldDB" id="A0A6I0EZ76"/>
<keyword evidence="2" id="KW-1185">Reference proteome</keyword>
<proteinExistence type="predicted"/>
<gene>
    <name evidence="1" type="ORF">F9B85_10325</name>
</gene>
<evidence type="ECO:0000313" key="2">
    <source>
        <dbReference type="Proteomes" id="UP000468766"/>
    </source>
</evidence>
<protein>
    <submittedName>
        <fullName evidence="1">Uncharacterized protein</fullName>
    </submittedName>
</protein>
<dbReference type="EMBL" id="WBXO01000008">
    <property type="protein sequence ID" value="KAB2951945.1"/>
    <property type="molecule type" value="Genomic_DNA"/>
</dbReference>
<sequence length="598" mass="68879">MKNKTYFPFERNHYFYGKLLTVRDFEMEQRYGNNKRRILNKMIHGSGVIAGLDVVLVDDQSISVEAGMALDGFGREIILQEPIIKRLKLIDGFNQVKDSAPIYLCMEYDEDYTEPVHSVVSSPGEEVDDRQYNRITESYRLFLTDEPLPADSLMKYRLEKEKIVLFQNHLLTVEQVVPRFVEEGKALEIEVYITKRGTIDPVEVRYLAQSAHLKDEQGQNSIEVFFQEKINKKEWQIQKKYLFYAEQVKKTIDQIYIAKENFAITIGQETFTIDADIRQTVQVIDEPVRNRLLQEYYRQDFSDIHSGAGSSALYLAKLNLITSGDLYIIESLEKMPFQQYIFNNELLQLMLESAVKEKQQEKELPVEAPTEEINVVESAGPTYEEQLHQCFAAGTEEIDIRIDRNKDKRFFSHEIAHGLGSGPVAIVLALEETKKNAEEYGEEILVFGDNSIFNNIQYKTKLPEHRLGAQAYSDRGTFRIGLHLMEQANTPSLKVRWWAYKHPGIEQKEDSLWALKHIRIAIVPDTITVAPREKVHFVSAIEGTNNKECRWQVKEENGGTIDYNGLYEAPSTEGVFEVIAQSVKYPQKKTSAFVVVKA</sequence>
<accession>A0A6I0EZ76</accession>
<dbReference type="OrthoDB" id="1982228at2"/>
<dbReference type="RefSeq" id="WP_151620619.1">
    <property type="nucleotide sequence ID" value="NZ_WBXO01000008.1"/>
</dbReference>
<name>A0A6I0EZ76_9FIRM</name>
<dbReference type="Proteomes" id="UP000468766">
    <property type="component" value="Unassembled WGS sequence"/>
</dbReference>
<evidence type="ECO:0000313" key="1">
    <source>
        <dbReference type="EMBL" id="KAB2951945.1"/>
    </source>
</evidence>
<reference evidence="1 2" key="1">
    <citation type="submission" date="2019-10" db="EMBL/GenBank/DDBJ databases">
        <title>Whole-genome sequence of the extremophile Heliorestis acidaminivorans DSM 24790.</title>
        <authorList>
            <person name="Kyndt J.A."/>
            <person name="Meyer T.E."/>
        </authorList>
    </citation>
    <scope>NUCLEOTIDE SEQUENCE [LARGE SCALE GENOMIC DNA]</scope>
    <source>
        <strain evidence="1 2">DSM 24790</strain>
    </source>
</reference>
<organism evidence="1 2">
    <name type="scientific">Heliorestis acidaminivorans</name>
    <dbReference type="NCBI Taxonomy" id="553427"/>
    <lineage>
        <taxon>Bacteria</taxon>
        <taxon>Bacillati</taxon>
        <taxon>Bacillota</taxon>
        <taxon>Clostridia</taxon>
        <taxon>Eubacteriales</taxon>
        <taxon>Heliobacteriaceae</taxon>
        <taxon>Heliorestis</taxon>
    </lineage>
</organism>
<comment type="caution">
    <text evidence="1">The sequence shown here is derived from an EMBL/GenBank/DDBJ whole genome shotgun (WGS) entry which is preliminary data.</text>
</comment>